<dbReference type="Pfam" id="PF00534">
    <property type="entry name" value="Glycos_transf_1"/>
    <property type="match status" value="1"/>
</dbReference>
<protein>
    <submittedName>
        <fullName evidence="5">Glycosyltransferase family 4 protein</fullName>
    </submittedName>
</protein>
<organism evidence="5 6">
    <name type="scientific">Phytoactinopolyspora halotolerans</name>
    <dbReference type="NCBI Taxonomy" id="1981512"/>
    <lineage>
        <taxon>Bacteria</taxon>
        <taxon>Bacillati</taxon>
        <taxon>Actinomycetota</taxon>
        <taxon>Actinomycetes</taxon>
        <taxon>Jiangellales</taxon>
        <taxon>Jiangellaceae</taxon>
        <taxon>Phytoactinopolyspora</taxon>
    </lineage>
</organism>
<accession>A0A6L9S502</accession>
<dbReference type="PANTHER" id="PTHR12526">
    <property type="entry name" value="GLYCOSYLTRANSFERASE"/>
    <property type="match status" value="1"/>
</dbReference>
<comment type="similarity">
    <text evidence="1">Belongs to the glycosyltransferase group 1 family. Glycosyltransferase 4 subfamily.</text>
</comment>
<keyword evidence="6" id="KW-1185">Reference proteome</keyword>
<feature type="domain" description="Glycosyl transferase family 1" evidence="4">
    <location>
        <begin position="183"/>
        <end position="328"/>
    </location>
</feature>
<proteinExistence type="inferred from homology"/>
<dbReference type="PANTHER" id="PTHR12526:SF640">
    <property type="entry name" value="COLANIC ACID BIOSYNTHESIS GLYCOSYLTRANSFERASE WCAL-RELATED"/>
    <property type="match status" value="1"/>
</dbReference>
<dbReference type="AlphaFoldDB" id="A0A6L9S502"/>
<evidence type="ECO:0000259" key="4">
    <source>
        <dbReference type="Pfam" id="PF00534"/>
    </source>
</evidence>
<evidence type="ECO:0000256" key="1">
    <source>
        <dbReference type="ARBA" id="ARBA00009481"/>
    </source>
</evidence>
<dbReference type="Gene3D" id="3.40.50.2000">
    <property type="entry name" value="Glycogen Phosphorylase B"/>
    <property type="match status" value="2"/>
</dbReference>
<dbReference type="Proteomes" id="UP000475214">
    <property type="component" value="Unassembled WGS sequence"/>
</dbReference>
<keyword evidence="3 5" id="KW-0808">Transferase</keyword>
<name>A0A6L9S502_9ACTN</name>
<dbReference type="SUPFAM" id="SSF53756">
    <property type="entry name" value="UDP-Glycosyltransferase/glycogen phosphorylase"/>
    <property type="match status" value="1"/>
</dbReference>
<gene>
    <name evidence="5" type="ORF">G1H10_08345</name>
</gene>
<evidence type="ECO:0000313" key="5">
    <source>
        <dbReference type="EMBL" id="NEE00179.1"/>
    </source>
</evidence>
<evidence type="ECO:0000256" key="2">
    <source>
        <dbReference type="ARBA" id="ARBA00022676"/>
    </source>
</evidence>
<comment type="caution">
    <text evidence="5">The sequence shown here is derived from an EMBL/GenBank/DDBJ whole genome shotgun (WGS) entry which is preliminary data.</text>
</comment>
<dbReference type="RefSeq" id="WP_163735512.1">
    <property type="nucleotide sequence ID" value="NZ_JAAGOA010000005.1"/>
</dbReference>
<dbReference type="InterPro" id="IPR001296">
    <property type="entry name" value="Glyco_trans_1"/>
</dbReference>
<dbReference type="EMBL" id="JAAGOA010000005">
    <property type="protein sequence ID" value="NEE00179.1"/>
    <property type="molecule type" value="Genomic_DNA"/>
</dbReference>
<evidence type="ECO:0000256" key="3">
    <source>
        <dbReference type="ARBA" id="ARBA00022679"/>
    </source>
</evidence>
<sequence length="374" mass="39997">MSGTVLLLAPSRGLGGGIERYVSTVEAAFQQHGVCYRRLDLVSAERPLNPSGKLHFIREVIRAARVSDGPVRLVLAHRNLLPVVYGVARLSTYAGTTVIVHGSELWSGRRDRGRRMLRRPDVRVVAASAFSAGALARDCRATVLHPGVPAAWYRALVEARCESHPGGNEINLVTAFRLADWRSKGLGTLLEAVSMLDDERIRLTVCGTGPVPADLRAATLPYSWCRLQPDLSDSDLAAQLTRADLFVLCTRTRAGAAASGEGFGLVLLEAQLAGTPVIAPAHGGSDDAFLRNVTGVAPVDETPEALRAVLAPLLADGPRRARMGRAAAMWSRTRFEPSEYGERIIHALLGAVPQPARAGERSPAAGIRGYGRTG</sequence>
<evidence type="ECO:0000313" key="6">
    <source>
        <dbReference type="Proteomes" id="UP000475214"/>
    </source>
</evidence>
<dbReference type="CDD" id="cd03801">
    <property type="entry name" value="GT4_PimA-like"/>
    <property type="match status" value="1"/>
</dbReference>
<reference evidence="5 6" key="1">
    <citation type="submission" date="2020-02" db="EMBL/GenBank/DDBJ databases">
        <authorList>
            <person name="Li X.-J."/>
            <person name="Han X.-M."/>
        </authorList>
    </citation>
    <scope>NUCLEOTIDE SEQUENCE [LARGE SCALE GENOMIC DNA]</scope>
    <source>
        <strain evidence="5 6">CCTCC AB 2017055</strain>
    </source>
</reference>
<keyword evidence="2" id="KW-0328">Glycosyltransferase</keyword>
<dbReference type="GO" id="GO:0016757">
    <property type="term" value="F:glycosyltransferase activity"/>
    <property type="evidence" value="ECO:0007669"/>
    <property type="project" value="UniProtKB-KW"/>
</dbReference>